<keyword evidence="1 2" id="KW-0597">Phosphoprotein</keyword>
<organism evidence="4 5">
    <name type="scientific">Candidatus Sulfotelmatobacter kueseliae</name>
    <dbReference type="NCBI Taxonomy" id="2042962"/>
    <lineage>
        <taxon>Bacteria</taxon>
        <taxon>Pseudomonadati</taxon>
        <taxon>Acidobacteriota</taxon>
        <taxon>Terriglobia</taxon>
        <taxon>Terriglobales</taxon>
        <taxon>Candidatus Korobacteraceae</taxon>
        <taxon>Candidatus Sulfotelmatobacter</taxon>
    </lineage>
</organism>
<dbReference type="PROSITE" id="PS50110">
    <property type="entry name" value="RESPONSE_REGULATORY"/>
    <property type="match status" value="1"/>
</dbReference>
<evidence type="ECO:0000259" key="3">
    <source>
        <dbReference type="PROSITE" id="PS50110"/>
    </source>
</evidence>
<dbReference type="InterPro" id="IPR050595">
    <property type="entry name" value="Bact_response_regulator"/>
</dbReference>
<dbReference type="PANTHER" id="PTHR44591">
    <property type="entry name" value="STRESS RESPONSE REGULATOR PROTEIN 1"/>
    <property type="match status" value="1"/>
</dbReference>
<dbReference type="InterPro" id="IPR011006">
    <property type="entry name" value="CheY-like_superfamily"/>
</dbReference>
<gene>
    <name evidence="4" type="ORF">SBA1_440021</name>
</gene>
<accession>A0A2U3KRM6</accession>
<proteinExistence type="predicted"/>
<feature type="modified residue" description="4-aspartylphosphate" evidence="2">
    <location>
        <position position="52"/>
    </location>
</feature>
<dbReference type="AlphaFoldDB" id="A0A2U3KRM6"/>
<evidence type="ECO:0000256" key="2">
    <source>
        <dbReference type="PROSITE-ProRule" id="PRU00169"/>
    </source>
</evidence>
<dbReference type="OrthoDB" id="9779069at2"/>
<dbReference type="EMBL" id="OMOD01000138">
    <property type="protein sequence ID" value="SPF42323.1"/>
    <property type="molecule type" value="Genomic_DNA"/>
</dbReference>
<sequence length="138" mass="14792">MTKILLVEDSKFLRLATERALTRAGYDVITAADGEEALKKARENLPNLVLLDLLLPKVTGTDVLKALKKDPTTAGIAVVVLTGMSQRNEDWLRRDGAFGFLGKSELALDKGADALLAAVADFVRPLQLEVPARAAHGG</sequence>
<dbReference type="CDD" id="cd00156">
    <property type="entry name" value="REC"/>
    <property type="match status" value="1"/>
</dbReference>
<reference evidence="5" key="1">
    <citation type="submission" date="2018-02" db="EMBL/GenBank/DDBJ databases">
        <authorList>
            <person name="Hausmann B."/>
        </authorList>
    </citation>
    <scope>NUCLEOTIDE SEQUENCE [LARGE SCALE GENOMIC DNA]</scope>
    <source>
        <strain evidence="5">Peat soil MAG SbA1</strain>
    </source>
</reference>
<dbReference type="InterPro" id="IPR001789">
    <property type="entry name" value="Sig_transdc_resp-reg_receiver"/>
</dbReference>
<evidence type="ECO:0000313" key="5">
    <source>
        <dbReference type="Proteomes" id="UP000238701"/>
    </source>
</evidence>
<name>A0A2U3KRM6_9BACT</name>
<dbReference type="Proteomes" id="UP000238701">
    <property type="component" value="Unassembled WGS sequence"/>
</dbReference>
<evidence type="ECO:0000256" key="1">
    <source>
        <dbReference type="ARBA" id="ARBA00022553"/>
    </source>
</evidence>
<dbReference type="SMART" id="SM00448">
    <property type="entry name" value="REC"/>
    <property type="match status" value="1"/>
</dbReference>
<dbReference type="GO" id="GO:0000160">
    <property type="term" value="P:phosphorelay signal transduction system"/>
    <property type="evidence" value="ECO:0007669"/>
    <property type="project" value="InterPro"/>
</dbReference>
<evidence type="ECO:0000313" key="4">
    <source>
        <dbReference type="EMBL" id="SPF42323.1"/>
    </source>
</evidence>
<protein>
    <recommendedName>
        <fullName evidence="3">Response regulatory domain-containing protein</fullName>
    </recommendedName>
</protein>
<feature type="domain" description="Response regulatory" evidence="3">
    <location>
        <begin position="3"/>
        <end position="118"/>
    </location>
</feature>
<dbReference type="SUPFAM" id="SSF52172">
    <property type="entry name" value="CheY-like"/>
    <property type="match status" value="1"/>
</dbReference>
<dbReference type="Pfam" id="PF00072">
    <property type="entry name" value="Response_reg"/>
    <property type="match status" value="1"/>
</dbReference>
<dbReference type="Gene3D" id="3.40.50.2300">
    <property type="match status" value="1"/>
</dbReference>
<dbReference type="PANTHER" id="PTHR44591:SF3">
    <property type="entry name" value="RESPONSE REGULATORY DOMAIN-CONTAINING PROTEIN"/>
    <property type="match status" value="1"/>
</dbReference>